<name>A0A547ERE9_MANHA</name>
<proteinExistence type="predicted"/>
<protein>
    <submittedName>
        <fullName evidence="2">Uncharacterized protein</fullName>
    </submittedName>
</protein>
<organism evidence="2 3">
    <name type="scientific">Mannheimia haemolytica</name>
    <name type="common">Pasteurella haemolytica</name>
    <dbReference type="NCBI Taxonomy" id="75985"/>
    <lineage>
        <taxon>Bacteria</taxon>
        <taxon>Pseudomonadati</taxon>
        <taxon>Pseudomonadota</taxon>
        <taxon>Gammaproteobacteria</taxon>
        <taxon>Pasteurellales</taxon>
        <taxon>Pasteurellaceae</taxon>
        <taxon>Mannheimia</taxon>
    </lineage>
</organism>
<dbReference type="Proteomes" id="UP000315164">
    <property type="component" value="Unassembled WGS sequence"/>
</dbReference>
<dbReference type="AlphaFoldDB" id="A0A547ERE9"/>
<accession>A0A547ERE9</accession>
<sequence>MLNEKIPNSPLRCSNKEFFLQIQSRSGGSEGNPAEHHFAKFSKKITACMVGSGSLLSCPNDLKFLGK</sequence>
<dbReference type="EMBL" id="VAJI01000004">
    <property type="protein sequence ID" value="TRB39225.1"/>
    <property type="molecule type" value="Genomic_DNA"/>
</dbReference>
<evidence type="ECO:0000313" key="1">
    <source>
        <dbReference type="EMBL" id="TRB39225.1"/>
    </source>
</evidence>
<gene>
    <name evidence="2" type="ORF">FEA53_03435</name>
    <name evidence="1" type="ORF">FEB89_03440</name>
</gene>
<dbReference type="Proteomes" id="UP000318394">
    <property type="component" value="Unassembled WGS sequence"/>
</dbReference>
<reference evidence="3 4" key="1">
    <citation type="journal article" date="2019" name="Vet. Microbiol.">
        <title>Genetic characterization of susceptible and multi-drug resistant Mannheimia haemolytica isolated from high-risk stocker calves prior to and after antimicrobial metaphylaxis.</title>
        <authorList>
            <person name="Snyder E.R."/>
            <person name="Alvarez-Narvaez S."/>
            <person name="Credille B.C."/>
        </authorList>
    </citation>
    <scope>NUCLEOTIDE SEQUENCE [LARGE SCALE GENOMIC DNA]</scope>
    <source>
        <strain evidence="2 3">UGA-R5-128-1</strain>
        <strain evidence="1 4">UGA-R7-163-1</strain>
    </source>
</reference>
<dbReference type="EMBL" id="VAJB01000004">
    <property type="protein sequence ID" value="TRB75723.1"/>
    <property type="molecule type" value="Genomic_DNA"/>
</dbReference>
<comment type="caution">
    <text evidence="2">The sequence shown here is derived from an EMBL/GenBank/DDBJ whole genome shotgun (WGS) entry which is preliminary data.</text>
</comment>
<evidence type="ECO:0000313" key="2">
    <source>
        <dbReference type="EMBL" id="TRB75723.1"/>
    </source>
</evidence>
<keyword evidence="4" id="KW-1185">Reference proteome</keyword>
<evidence type="ECO:0000313" key="4">
    <source>
        <dbReference type="Proteomes" id="UP000318394"/>
    </source>
</evidence>
<evidence type="ECO:0000313" key="3">
    <source>
        <dbReference type="Proteomes" id="UP000315164"/>
    </source>
</evidence>